<reference evidence="1" key="2">
    <citation type="submission" date="2010-05" db="EMBL/GenBank/DDBJ databases">
        <title>The Genome Sequence of Magnaporthe poae strain ATCC 64411.</title>
        <authorList>
            <consortium name="The Broad Institute Genome Sequencing Platform"/>
            <consortium name="Broad Institute Genome Sequencing Center for Infectious Disease"/>
            <person name="Ma L.-J."/>
            <person name="Dead R."/>
            <person name="Young S."/>
            <person name="Zeng Q."/>
            <person name="Koehrsen M."/>
            <person name="Alvarado L."/>
            <person name="Berlin A."/>
            <person name="Chapman S.B."/>
            <person name="Chen Z."/>
            <person name="Freedman E."/>
            <person name="Gellesch M."/>
            <person name="Goldberg J."/>
            <person name="Griggs A."/>
            <person name="Gujja S."/>
            <person name="Heilman E.R."/>
            <person name="Heiman D."/>
            <person name="Hepburn T."/>
            <person name="Howarth C."/>
            <person name="Jen D."/>
            <person name="Larson L."/>
            <person name="Mehta T."/>
            <person name="Neiman D."/>
            <person name="Pearson M."/>
            <person name="Roberts A."/>
            <person name="Saif S."/>
            <person name="Shea T."/>
            <person name="Shenoy N."/>
            <person name="Sisk P."/>
            <person name="Stolte C."/>
            <person name="Sykes S."/>
            <person name="Walk T."/>
            <person name="White J."/>
            <person name="Yandava C."/>
            <person name="Haas B."/>
            <person name="Nusbaum C."/>
            <person name="Birren B."/>
        </authorList>
    </citation>
    <scope>NUCLEOTIDE SEQUENCE</scope>
    <source>
        <strain evidence="1">ATCC 64411</strain>
    </source>
</reference>
<name>A0A0C4DXS3_MAGP6</name>
<reference evidence="1" key="3">
    <citation type="submission" date="2011-03" db="EMBL/GenBank/DDBJ databases">
        <title>Annotation of Magnaporthe poae ATCC 64411.</title>
        <authorList>
            <person name="Ma L.-J."/>
            <person name="Dead R."/>
            <person name="Young S.K."/>
            <person name="Zeng Q."/>
            <person name="Gargeya S."/>
            <person name="Fitzgerald M."/>
            <person name="Haas B."/>
            <person name="Abouelleil A."/>
            <person name="Alvarado L."/>
            <person name="Arachchi H.M."/>
            <person name="Berlin A."/>
            <person name="Brown A."/>
            <person name="Chapman S.B."/>
            <person name="Chen Z."/>
            <person name="Dunbar C."/>
            <person name="Freedman E."/>
            <person name="Gearin G."/>
            <person name="Gellesch M."/>
            <person name="Goldberg J."/>
            <person name="Griggs A."/>
            <person name="Gujja S."/>
            <person name="Heiman D."/>
            <person name="Howarth C."/>
            <person name="Larson L."/>
            <person name="Lui A."/>
            <person name="MacDonald P.J.P."/>
            <person name="Mehta T."/>
            <person name="Montmayeur A."/>
            <person name="Murphy C."/>
            <person name="Neiman D."/>
            <person name="Pearson M."/>
            <person name="Priest M."/>
            <person name="Roberts A."/>
            <person name="Saif S."/>
            <person name="Shea T."/>
            <person name="Shenoy N."/>
            <person name="Sisk P."/>
            <person name="Stolte C."/>
            <person name="Sykes S."/>
            <person name="Yandava C."/>
            <person name="Wortman J."/>
            <person name="Nusbaum C."/>
            <person name="Birren B."/>
        </authorList>
    </citation>
    <scope>NUCLEOTIDE SEQUENCE</scope>
    <source>
        <strain evidence="1">ATCC 64411</strain>
    </source>
</reference>
<dbReference type="OrthoDB" id="10387284at2759"/>
<dbReference type="eggNOG" id="ENOG502RN0D">
    <property type="taxonomic scope" value="Eukaryota"/>
</dbReference>
<dbReference type="EMBL" id="ADBL01001130">
    <property type="status" value="NOT_ANNOTATED_CDS"/>
    <property type="molecule type" value="Genomic_DNA"/>
</dbReference>
<evidence type="ECO:0000313" key="2">
    <source>
        <dbReference type="EnsemblFungi" id="MAPG_04830T0"/>
    </source>
</evidence>
<dbReference type="EMBL" id="GL876969">
    <property type="protein sequence ID" value="KLU85810.1"/>
    <property type="molecule type" value="Genomic_DNA"/>
</dbReference>
<dbReference type="Proteomes" id="UP000011715">
    <property type="component" value="Unassembled WGS sequence"/>
</dbReference>
<sequence>MPQDTNEAPSRYTMAVDPCRLRGRIRLAQPRGLEAVTSLYLQQSTLVPDIAWRYPYWETTDACFCAYRRTLRDGLEETISNHEEPDADRFVTLYENQAGVVTGLISWRVWHRVLNGGTEPKRRFTIEVGQRDMVQIRQQAREKEPELRGRDDVYEDVFRDTVMSLYHQRAERRMLGTSARNGARNGLVTVEMVCVTQEQKAMGVGAELVAFAVASSRREDYYVRMDVSDRGIHGWLAKLGFVQFSATTLISPGVYDQVDRRQTVSMAVWALVPGKKVQVKIAGVWQDQPDSERAAF</sequence>
<accession>A0A0C4DXS3</accession>
<dbReference type="AlphaFoldDB" id="A0A0C4DXS3"/>
<evidence type="ECO:0008006" key="4">
    <source>
        <dbReference type="Google" id="ProtNLM"/>
    </source>
</evidence>
<reference evidence="2" key="4">
    <citation type="journal article" date="2015" name="G3 (Bethesda)">
        <title>Genome sequences of three phytopathogenic species of the Magnaporthaceae family of fungi.</title>
        <authorList>
            <person name="Okagaki L.H."/>
            <person name="Nunes C.C."/>
            <person name="Sailsbery J."/>
            <person name="Clay B."/>
            <person name="Brown D."/>
            <person name="John T."/>
            <person name="Oh Y."/>
            <person name="Young N."/>
            <person name="Fitzgerald M."/>
            <person name="Haas B.J."/>
            <person name="Zeng Q."/>
            <person name="Young S."/>
            <person name="Adiconis X."/>
            <person name="Fan L."/>
            <person name="Levin J.Z."/>
            <person name="Mitchell T.K."/>
            <person name="Okubara P.A."/>
            <person name="Farman M.L."/>
            <person name="Kohn L.M."/>
            <person name="Birren B."/>
            <person name="Ma L.-J."/>
            <person name="Dean R.A."/>
        </authorList>
    </citation>
    <scope>NUCLEOTIDE SEQUENCE</scope>
    <source>
        <strain evidence="2">ATCC 64411 / 73-15</strain>
    </source>
</reference>
<dbReference type="EnsemblFungi" id="MAPG_04830T0">
    <property type="protein sequence ID" value="MAPG_04830T0"/>
    <property type="gene ID" value="MAPG_04830"/>
</dbReference>
<dbReference type="SUPFAM" id="SSF55729">
    <property type="entry name" value="Acyl-CoA N-acyltransferases (Nat)"/>
    <property type="match status" value="1"/>
</dbReference>
<evidence type="ECO:0000313" key="3">
    <source>
        <dbReference type="Proteomes" id="UP000011715"/>
    </source>
</evidence>
<keyword evidence="3" id="KW-1185">Reference proteome</keyword>
<dbReference type="VEuPathDB" id="FungiDB:MAPG_04830"/>
<reference evidence="2" key="5">
    <citation type="submission" date="2015-06" db="UniProtKB">
        <authorList>
            <consortium name="EnsemblFungi"/>
        </authorList>
    </citation>
    <scope>IDENTIFICATION</scope>
    <source>
        <strain evidence="2">ATCC 64411</strain>
    </source>
</reference>
<protein>
    <recommendedName>
        <fullName evidence="4">N-acetyltransferase domain-containing protein</fullName>
    </recommendedName>
</protein>
<organism evidence="2 3">
    <name type="scientific">Magnaporthiopsis poae (strain ATCC 64411 / 73-15)</name>
    <name type="common">Kentucky bluegrass fungus</name>
    <name type="synonym">Magnaporthe poae</name>
    <dbReference type="NCBI Taxonomy" id="644358"/>
    <lineage>
        <taxon>Eukaryota</taxon>
        <taxon>Fungi</taxon>
        <taxon>Dikarya</taxon>
        <taxon>Ascomycota</taxon>
        <taxon>Pezizomycotina</taxon>
        <taxon>Sordariomycetes</taxon>
        <taxon>Sordariomycetidae</taxon>
        <taxon>Magnaporthales</taxon>
        <taxon>Magnaporthaceae</taxon>
        <taxon>Magnaporthiopsis</taxon>
    </lineage>
</organism>
<reference evidence="3" key="1">
    <citation type="submission" date="2010-05" db="EMBL/GenBank/DDBJ databases">
        <title>The genome sequence of Magnaporthe poae strain ATCC 64411.</title>
        <authorList>
            <person name="Ma L.-J."/>
            <person name="Dead R."/>
            <person name="Young S."/>
            <person name="Zeng Q."/>
            <person name="Koehrsen M."/>
            <person name="Alvarado L."/>
            <person name="Berlin A."/>
            <person name="Chapman S.B."/>
            <person name="Chen Z."/>
            <person name="Freedman E."/>
            <person name="Gellesch M."/>
            <person name="Goldberg J."/>
            <person name="Griggs A."/>
            <person name="Gujja S."/>
            <person name="Heilman E.R."/>
            <person name="Heiman D."/>
            <person name="Hepburn T."/>
            <person name="Howarth C."/>
            <person name="Jen D."/>
            <person name="Larson L."/>
            <person name="Mehta T."/>
            <person name="Neiman D."/>
            <person name="Pearson M."/>
            <person name="Roberts A."/>
            <person name="Saif S."/>
            <person name="Shea T."/>
            <person name="Shenoy N."/>
            <person name="Sisk P."/>
            <person name="Stolte C."/>
            <person name="Sykes S."/>
            <person name="Walk T."/>
            <person name="White J."/>
            <person name="Yandava C."/>
            <person name="Haas B."/>
            <person name="Nusbaum C."/>
            <person name="Birren B."/>
        </authorList>
    </citation>
    <scope>NUCLEOTIDE SEQUENCE [LARGE SCALE GENOMIC DNA]</scope>
    <source>
        <strain evidence="3">ATCC 64411 / 73-15</strain>
    </source>
</reference>
<proteinExistence type="predicted"/>
<evidence type="ECO:0000313" key="1">
    <source>
        <dbReference type="EMBL" id="KLU85810.1"/>
    </source>
</evidence>
<dbReference type="InterPro" id="IPR016181">
    <property type="entry name" value="Acyl_CoA_acyltransferase"/>
</dbReference>
<gene>
    <name evidence="1" type="ORF">MAPG_04830</name>
</gene>